<evidence type="ECO:0000256" key="1">
    <source>
        <dbReference type="ARBA" id="ARBA00012727"/>
    </source>
</evidence>
<dbReference type="RefSeq" id="WP_147929175.1">
    <property type="nucleotide sequence ID" value="NZ_VOXD01000003.1"/>
</dbReference>
<keyword evidence="10" id="KW-0233">DNA recombination</keyword>
<dbReference type="InterPro" id="IPR026333">
    <property type="entry name" value="ATP_dep_DNA_lig_pp_1105_fam"/>
</dbReference>
<evidence type="ECO:0000259" key="14">
    <source>
        <dbReference type="PROSITE" id="PS50160"/>
    </source>
</evidence>
<dbReference type="InterPro" id="IPR036599">
    <property type="entry name" value="DNA_ligase_N_sf"/>
</dbReference>
<dbReference type="SUPFAM" id="SSF50249">
    <property type="entry name" value="Nucleic acid-binding proteins"/>
    <property type="match status" value="1"/>
</dbReference>
<evidence type="ECO:0000313" key="16">
    <source>
        <dbReference type="Proteomes" id="UP000321907"/>
    </source>
</evidence>
<evidence type="ECO:0000256" key="3">
    <source>
        <dbReference type="ARBA" id="ARBA00022618"/>
    </source>
</evidence>
<keyword evidence="8" id="KW-0067">ATP-binding</keyword>
<dbReference type="Pfam" id="PF04679">
    <property type="entry name" value="DNA_ligase_A_C"/>
    <property type="match status" value="1"/>
</dbReference>
<evidence type="ECO:0000256" key="2">
    <source>
        <dbReference type="ARBA" id="ARBA00022598"/>
    </source>
</evidence>
<proteinExistence type="predicted"/>
<dbReference type="Gene3D" id="2.40.50.140">
    <property type="entry name" value="Nucleic acid-binding proteins"/>
    <property type="match status" value="1"/>
</dbReference>
<reference evidence="15 16" key="1">
    <citation type="submission" date="2019-08" db="EMBL/GenBank/DDBJ databases">
        <title>Lewinella sp. strain SSH13 Genome sequencing and assembly.</title>
        <authorList>
            <person name="Kim I."/>
        </authorList>
    </citation>
    <scope>NUCLEOTIDE SEQUENCE [LARGE SCALE GENOMIC DNA]</scope>
    <source>
        <strain evidence="15 16">SSH13</strain>
    </source>
</reference>
<protein>
    <recommendedName>
        <fullName evidence="1">DNA ligase (ATP)</fullName>
        <ecNumber evidence="1">6.5.1.1</ecNumber>
    </recommendedName>
</protein>
<dbReference type="AlphaFoldDB" id="A0A5C7FZM7"/>
<dbReference type="GO" id="GO:0006310">
    <property type="term" value="P:DNA recombination"/>
    <property type="evidence" value="ECO:0007669"/>
    <property type="project" value="UniProtKB-KW"/>
</dbReference>
<dbReference type="Gene3D" id="1.10.3260.10">
    <property type="entry name" value="DNA ligase, ATP-dependent, N-terminal domain"/>
    <property type="match status" value="1"/>
</dbReference>
<dbReference type="InterPro" id="IPR012309">
    <property type="entry name" value="DNA_ligase_ATP-dep_C"/>
</dbReference>
<dbReference type="EMBL" id="VOXD01000003">
    <property type="protein sequence ID" value="TXF91156.1"/>
    <property type="molecule type" value="Genomic_DNA"/>
</dbReference>
<dbReference type="CDD" id="cd07897">
    <property type="entry name" value="Adenylation_DNA_ligase_Bac1"/>
    <property type="match status" value="1"/>
</dbReference>
<dbReference type="GO" id="GO:0005524">
    <property type="term" value="F:ATP binding"/>
    <property type="evidence" value="ECO:0007669"/>
    <property type="project" value="UniProtKB-KW"/>
</dbReference>
<dbReference type="InterPro" id="IPR016059">
    <property type="entry name" value="DNA_ligase_ATP-dep_CS"/>
</dbReference>
<evidence type="ECO:0000256" key="5">
    <source>
        <dbReference type="ARBA" id="ARBA00022723"/>
    </source>
</evidence>
<dbReference type="InterPro" id="IPR012308">
    <property type="entry name" value="DNA_ligase_ATP-dep_N"/>
</dbReference>
<keyword evidence="2 15" id="KW-0436">Ligase</keyword>
<feature type="domain" description="ATP-dependent DNA ligase family profile" evidence="14">
    <location>
        <begin position="303"/>
        <end position="434"/>
    </location>
</feature>
<keyword evidence="16" id="KW-1185">Reference proteome</keyword>
<comment type="catalytic activity">
    <reaction evidence="13">
        <text>ATP + (deoxyribonucleotide)n-3'-hydroxyl + 5'-phospho-(deoxyribonucleotide)m = (deoxyribonucleotide)n+m + AMP + diphosphate.</text>
        <dbReference type="EC" id="6.5.1.1"/>
    </reaction>
</comment>
<dbReference type="SUPFAM" id="SSF56091">
    <property type="entry name" value="DNA ligase/mRNA capping enzyme, catalytic domain"/>
    <property type="match status" value="1"/>
</dbReference>
<dbReference type="GO" id="GO:0006260">
    <property type="term" value="P:DNA replication"/>
    <property type="evidence" value="ECO:0007669"/>
    <property type="project" value="UniProtKB-KW"/>
</dbReference>
<dbReference type="GO" id="GO:0046872">
    <property type="term" value="F:metal ion binding"/>
    <property type="evidence" value="ECO:0007669"/>
    <property type="project" value="UniProtKB-KW"/>
</dbReference>
<dbReference type="Gene3D" id="3.30.470.30">
    <property type="entry name" value="DNA ligase/mRNA capping enzyme"/>
    <property type="match status" value="1"/>
</dbReference>
<evidence type="ECO:0000256" key="9">
    <source>
        <dbReference type="ARBA" id="ARBA00022842"/>
    </source>
</evidence>
<accession>A0A5C7FZM7</accession>
<dbReference type="NCBIfam" id="TIGR04120">
    <property type="entry name" value="DNA_lig_bact"/>
    <property type="match status" value="1"/>
</dbReference>
<evidence type="ECO:0000256" key="10">
    <source>
        <dbReference type="ARBA" id="ARBA00023172"/>
    </source>
</evidence>
<evidence type="ECO:0000256" key="6">
    <source>
        <dbReference type="ARBA" id="ARBA00022741"/>
    </source>
</evidence>
<organism evidence="15 16">
    <name type="scientific">Neolewinella aurantiaca</name>
    <dbReference type="NCBI Taxonomy" id="2602767"/>
    <lineage>
        <taxon>Bacteria</taxon>
        <taxon>Pseudomonadati</taxon>
        <taxon>Bacteroidota</taxon>
        <taxon>Saprospiria</taxon>
        <taxon>Saprospirales</taxon>
        <taxon>Lewinellaceae</taxon>
        <taxon>Neolewinella</taxon>
    </lineage>
</organism>
<dbReference type="InterPro" id="IPR012340">
    <property type="entry name" value="NA-bd_OB-fold"/>
</dbReference>
<dbReference type="InterPro" id="IPR050191">
    <property type="entry name" value="ATP-dep_DNA_ligase"/>
</dbReference>
<comment type="caution">
    <text evidence="15">The sequence shown here is derived from an EMBL/GenBank/DDBJ whole genome shotgun (WGS) entry which is preliminary data.</text>
</comment>
<evidence type="ECO:0000256" key="13">
    <source>
        <dbReference type="ARBA" id="ARBA00034003"/>
    </source>
</evidence>
<dbReference type="CDD" id="cd07972">
    <property type="entry name" value="OBF_DNA_ligase_Arch_LigB"/>
    <property type="match status" value="1"/>
</dbReference>
<sequence>MREFVQLFTRLDQTTKTTRKVELLVDYFGQANDQDRLWAIAILSGRRPKRSVKSSLLRQWAASLAGIPDWLMDDSYHVVGDLAETIALVLRPPVRTQNRSLTEWINTVKGLALLTDEEKQEVILSAWESMTTAERFVFNKLITGSFRVGVSQKLIIKAIARFEEQEENAIAHRLMGNWTPDTTDYENLIRSSNPADDDSRPYPFYLAYALEAEPATLGSPDLWQIERKWDGIRGQVIVREGEVYVWSRGEELVTAKFPEFHPLASLLPDGTVIDGEILPFKDEKPLSFNVLQTRIGRKNVTKKIRESAPVILMCYDLLEYNGEDIRARPLGERRALLEQLVAGVTEPGILYLSEVLEINDWSEAVDARAQSRENLSEGLMVKRMDSAYRSGRKKGDWWKWKIDPLTVDAVMIYAQQGHGRRANLFTDYTFAVWKGEELVPFTKAYSGLTDKEFKEITSWVKRNTRERFGPVRSVKPEQVFEIAFEGINASSRHKSGIALRFPRMLRWRKDKPAGEANTLADLQQMLIQYG</sequence>
<dbReference type="PANTHER" id="PTHR45674">
    <property type="entry name" value="DNA LIGASE 1/3 FAMILY MEMBER"/>
    <property type="match status" value="1"/>
</dbReference>
<dbReference type="GO" id="GO:0006281">
    <property type="term" value="P:DNA repair"/>
    <property type="evidence" value="ECO:0007669"/>
    <property type="project" value="UniProtKB-KW"/>
</dbReference>
<evidence type="ECO:0000256" key="7">
    <source>
        <dbReference type="ARBA" id="ARBA00022763"/>
    </source>
</evidence>
<dbReference type="SUPFAM" id="SSF117018">
    <property type="entry name" value="ATP-dependent DNA ligase DNA-binding domain"/>
    <property type="match status" value="1"/>
</dbReference>
<dbReference type="OrthoDB" id="9767858at2"/>
<name>A0A5C7FZM7_9BACT</name>
<keyword evidence="12" id="KW-0131">Cell cycle</keyword>
<keyword evidence="11" id="KW-0234">DNA repair</keyword>
<dbReference type="PROSITE" id="PS00697">
    <property type="entry name" value="DNA_LIGASE_A1"/>
    <property type="match status" value="1"/>
</dbReference>
<keyword evidence="7" id="KW-0227">DNA damage</keyword>
<keyword evidence="3" id="KW-0132">Cell division</keyword>
<dbReference type="InterPro" id="IPR012310">
    <property type="entry name" value="DNA_ligase_ATP-dep_cent"/>
</dbReference>
<dbReference type="Proteomes" id="UP000321907">
    <property type="component" value="Unassembled WGS sequence"/>
</dbReference>
<dbReference type="GO" id="GO:0051301">
    <property type="term" value="P:cell division"/>
    <property type="evidence" value="ECO:0007669"/>
    <property type="project" value="UniProtKB-KW"/>
</dbReference>
<dbReference type="EC" id="6.5.1.1" evidence="1"/>
<keyword evidence="6" id="KW-0547">Nucleotide-binding</keyword>
<evidence type="ECO:0000256" key="8">
    <source>
        <dbReference type="ARBA" id="ARBA00022840"/>
    </source>
</evidence>
<dbReference type="NCBIfam" id="NF006701">
    <property type="entry name" value="PRK09247.1"/>
    <property type="match status" value="1"/>
</dbReference>
<keyword evidence="5" id="KW-0479">Metal-binding</keyword>
<keyword evidence="9" id="KW-0460">Magnesium</keyword>
<dbReference type="GO" id="GO:0003677">
    <property type="term" value="F:DNA binding"/>
    <property type="evidence" value="ECO:0007669"/>
    <property type="project" value="InterPro"/>
</dbReference>
<evidence type="ECO:0000256" key="11">
    <source>
        <dbReference type="ARBA" id="ARBA00023204"/>
    </source>
</evidence>
<dbReference type="PROSITE" id="PS50160">
    <property type="entry name" value="DNA_LIGASE_A3"/>
    <property type="match status" value="1"/>
</dbReference>
<dbReference type="Pfam" id="PF04675">
    <property type="entry name" value="DNA_ligase_A_N"/>
    <property type="match status" value="1"/>
</dbReference>
<dbReference type="Pfam" id="PF01068">
    <property type="entry name" value="DNA_ligase_A_M"/>
    <property type="match status" value="1"/>
</dbReference>
<evidence type="ECO:0000256" key="12">
    <source>
        <dbReference type="ARBA" id="ARBA00023306"/>
    </source>
</evidence>
<evidence type="ECO:0000256" key="4">
    <source>
        <dbReference type="ARBA" id="ARBA00022705"/>
    </source>
</evidence>
<dbReference type="GO" id="GO:0003910">
    <property type="term" value="F:DNA ligase (ATP) activity"/>
    <property type="evidence" value="ECO:0007669"/>
    <property type="project" value="UniProtKB-EC"/>
</dbReference>
<gene>
    <name evidence="15" type="ORF">FUA23_02700</name>
</gene>
<keyword evidence="4" id="KW-0235">DNA replication</keyword>
<dbReference type="PANTHER" id="PTHR45674:SF13">
    <property type="entry name" value="DNA LIGASE-RELATED"/>
    <property type="match status" value="1"/>
</dbReference>
<evidence type="ECO:0000313" key="15">
    <source>
        <dbReference type="EMBL" id="TXF91156.1"/>
    </source>
</evidence>